<dbReference type="Gene3D" id="3.10.350.10">
    <property type="entry name" value="LysM domain"/>
    <property type="match status" value="1"/>
</dbReference>
<name>A0A7G9W875_ALKCA</name>
<dbReference type="PANTHER" id="PTHR33734">
    <property type="entry name" value="LYSM DOMAIN-CONTAINING GPI-ANCHORED PROTEIN 2"/>
    <property type="match status" value="1"/>
</dbReference>
<dbReference type="KEGG" id="acae:HYG86_08925"/>
<dbReference type="CDD" id="cd00118">
    <property type="entry name" value="LysM"/>
    <property type="match status" value="1"/>
</dbReference>
<evidence type="ECO:0000259" key="2">
    <source>
        <dbReference type="PROSITE" id="PS51782"/>
    </source>
</evidence>
<feature type="domain" description="LysM" evidence="2">
    <location>
        <begin position="493"/>
        <end position="538"/>
    </location>
</feature>
<dbReference type="GO" id="GO:0008932">
    <property type="term" value="F:lytic endotransglycosylase activity"/>
    <property type="evidence" value="ECO:0007669"/>
    <property type="project" value="TreeGrafter"/>
</dbReference>
<proteinExistence type="predicted"/>
<feature type="region of interest" description="Disordered" evidence="1">
    <location>
        <begin position="130"/>
        <end position="156"/>
    </location>
</feature>
<dbReference type="Pfam" id="PF12673">
    <property type="entry name" value="SipL"/>
    <property type="match status" value="3"/>
</dbReference>
<gene>
    <name evidence="3" type="primary">safA</name>
    <name evidence="3" type="ORF">HYG86_08925</name>
</gene>
<dbReference type="InterPro" id="IPR036779">
    <property type="entry name" value="LysM_dom_sf"/>
</dbReference>
<keyword evidence="4" id="KW-1185">Reference proteome</keyword>
<organism evidence="3 4">
    <name type="scientific">Alkalicella caledoniensis</name>
    <dbReference type="NCBI Taxonomy" id="2731377"/>
    <lineage>
        <taxon>Bacteria</taxon>
        <taxon>Bacillati</taxon>
        <taxon>Bacillota</taxon>
        <taxon>Clostridia</taxon>
        <taxon>Eubacteriales</taxon>
        <taxon>Proteinivoracaceae</taxon>
        <taxon>Alkalicella</taxon>
    </lineage>
</organism>
<dbReference type="PANTHER" id="PTHR33734:SF22">
    <property type="entry name" value="MEMBRANE-BOUND LYTIC MUREIN TRANSGLYCOSYLASE D"/>
    <property type="match status" value="1"/>
</dbReference>
<dbReference type="Pfam" id="PF01476">
    <property type="entry name" value="LysM"/>
    <property type="match status" value="1"/>
</dbReference>
<evidence type="ECO:0000256" key="1">
    <source>
        <dbReference type="SAM" id="MobiDB-lite"/>
    </source>
</evidence>
<dbReference type="RefSeq" id="WP_213168962.1">
    <property type="nucleotide sequence ID" value="NZ_CP058559.1"/>
</dbReference>
<accession>A0A7G9W875</accession>
<evidence type="ECO:0000313" key="4">
    <source>
        <dbReference type="Proteomes" id="UP000516160"/>
    </source>
</evidence>
<dbReference type="AlphaFoldDB" id="A0A7G9W875"/>
<protein>
    <submittedName>
        <fullName evidence="3">SafA/ExsA family spore coat assembly protein</fullName>
    </submittedName>
</protein>
<reference evidence="3 4" key="1">
    <citation type="submission" date="2020-07" db="EMBL/GenBank/DDBJ databases">
        <title>Alkalicella. sp. LB2 genome.</title>
        <authorList>
            <person name="Postec A."/>
            <person name="Quemeneur M."/>
        </authorList>
    </citation>
    <scope>NUCLEOTIDE SEQUENCE [LARGE SCALE GENOMIC DNA]</scope>
    <source>
        <strain evidence="3 4">LB2</strain>
    </source>
</reference>
<dbReference type="NCBIfam" id="TIGR02899">
    <property type="entry name" value="spore_safA"/>
    <property type="match status" value="1"/>
</dbReference>
<evidence type="ECO:0000313" key="3">
    <source>
        <dbReference type="EMBL" id="QNO14887.1"/>
    </source>
</evidence>
<dbReference type="PROSITE" id="PS51782">
    <property type="entry name" value="LYSM"/>
    <property type="match status" value="1"/>
</dbReference>
<dbReference type="SUPFAM" id="SSF54106">
    <property type="entry name" value="LysM domain"/>
    <property type="match status" value="1"/>
</dbReference>
<dbReference type="Proteomes" id="UP000516160">
    <property type="component" value="Chromosome"/>
</dbReference>
<sequence length="546" mass="61146">MTHKGGFLPKVEVLKDLLKIDFVVGEDTKQFKVIREFTLPRPVRRFLTPDVTIPQDKIKTQVIEDKVIIEGEIVKQVYYVGEDGVVYEETLPPEKFTEFVHIHGASPGDHAQVKIRPEDVRFEVIEQGKKFRSEEEEKDDVEGTHHHKPKPPKPPVRTVVKQTAILEIFVKVTETVQVEVVTDIIGPKIHVFKELVKVQNVIGEGTVQTSVISDIEFEDPVKKIATVDSAFTNINPRVIDDKVVIEGVLHKQIYYVEEGTGIVKEQSVDDSFTQFIDIPGARPGMNVQVYPRVEFIDHVIDNNNRRMAKQTAVIELFVKVTESVQIEVVVGAKGIDVFTELFKVENVVGEDSDQLSVTADIHFPSPARKIANIVSNVNITEAKAIEDKVIIKGELDKQVFYVDENTNVLKELLVEGEAFTHFIHIPGARPGMNVDVTPRVEYVNIDLAEDGFTGRQTAVLELFAKVTQTEQVELVTDVNVPDDDFCPPEATFVIYVVQPGDSLFKIAKKYGVSLNDLIAANPQIKDPNLIFPGQKIIVPCLPKPKG</sequence>
<dbReference type="SMART" id="SM00257">
    <property type="entry name" value="LysM"/>
    <property type="match status" value="1"/>
</dbReference>
<dbReference type="InterPro" id="IPR024300">
    <property type="entry name" value="SipL_SPOCS_dom"/>
</dbReference>
<dbReference type="InterPro" id="IPR018392">
    <property type="entry name" value="LysM"/>
</dbReference>
<dbReference type="EMBL" id="CP058559">
    <property type="protein sequence ID" value="QNO14887.1"/>
    <property type="molecule type" value="Genomic_DNA"/>
</dbReference>
<dbReference type="InterPro" id="IPR014248">
    <property type="entry name" value="Spore_coat_assembly_SafA"/>
</dbReference>